<dbReference type="Pfam" id="PF01029">
    <property type="entry name" value="NusB"/>
    <property type="match status" value="1"/>
</dbReference>
<sequence length="431" mass="46529">MIAPARAAAFDILINVARNQGHSDELLRGSAVDRLSPQDRNLTTNLVMGTLRWQLLLDQRITSLLARPETKLPLPVQMALRLGAFQLIFLDRIPVHAAIGESVELAKQGESKFAAGMVNAILRKIASSAKLTQSVPQIDAVAAHPEWLVARWAENYGSEAAKAICLYDQQQPPVTLRLVDEQSEASLLSNGIELAPGDFLASARRVVRGDVTASAAFRSGAVRIQDEGSQLIAELADHGQRILDLCAAPGGKTAILAERNPEAVITACDVSSRRLNSMRELLAGSPGAERIRYLHADATTFQLEPEYDLILCDAPCSGTGTIARNPEIRHRLAPADLKRQQAKQLAILSSAMQGLAPGGRLIYSTCSLEPEENEEVVERCVDRAPGMALQSFARVEGLPATAFSGHYLRTIPGIHPCDGFFAAQIISTRTA</sequence>
<feature type="binding site" evidence="13">
    <location>
        <position position="313"/>
    </location>
    <ligand>
        <name>S-adenosyl-L-methionine</name>
        <dbReference type="ChEBI" id="CHEBI:59789"/>
    </ligand>
</feature>
<dbReference type="InterPro" id="IPR001678">
    <property type="entry name" value="MeTrfase_RsmB-F_NOP2_dom"/>
</dbReference>
<dbReference type="InterPro" id="IPR054728">
    <property type="entry name" value="RsmB-like_ferredoxin"/>
</dbReference>
<comment type="catalytic activity">
    <reaction evidence="12">
        <text>cytidine(967) in 16S rRNA + S-adenosyl-L-methionine = 5-methylcytidine(967) in 16S rRNA + S-adenosyl-L-homocysteine + H(+)</text>
        <dbReference type="Rhea" id="RHEA:42748"/>
        <dbReference type="Rhea" id="RHEA-COMP:10219"/>
        <dbReference type="Rhea" id="RHEA-COMP:10220"/>
        <dbReference type="ChEBI" id="CHEBI:15378"/>
        <dbReference type="ChEBI" id="CHEBI:57856"/>
        <dbReference type="ChEBI" id="CHEBI:59789"/>
        <dbReference type="ChEBI" id="CHEBI:74483"/>
        <dbReference type="ChEBI" id="CHEBI:82748"/>
        <dbReference type="EC" id="2.1.1.176"/>
    </reaction>
</comment>
<keyword evidence="8 13" id="KW-0949">S-adenosyl-L-methionine</keyword>
<evidence type="ECO:0000256" key="12">
    <source>
        <dbReference type="ARBA" id="ARBA00047283"/>
    </source>
</evidence>
<dbReference type="Pfam" id="PF22458">
    <property type="entry name" value="RsmF-B_ferredox"/>
    <property type="match status" value="1"/>
</dbReference>
<dbReference type="InterPro" id="IPR029063">
    <property type="entry name" value="SAM-dependent_MTases_sf"/>
</dbReference>
<evidence type="ECO:0000256" key="10">
    <source>
        <dbReference type="ARBA" id="ARBA00030399"/>
    </source>
</evidence>
<dbReference type="InterPro" id="IPR006027">
    <property type="entry name" value="NusB_RsmB_TIM44"/>
</dbReference>
<gene>
    <name evidence="15" type="ORF">C7378_0313</name>
</gene>
<dbReference type="SUPFAM" id="SSF53335">
    <property type="entry name" value="S-adenosyl-L-methionine-dependent methyltransferases"/>
    <property type="match status" value="1"/>
</dbReference>
<evidence type="ECO:0000256" key="4">
    <source>
        <dbReference type="ARBA" id="ARBA00022490"/>
    </source>
</evidence>
<name>A0A4R1LCY6_9BACT</name>
<dbReference type="InterPro" id="IPR035926">
    <property type="entry name" value="NusB-like_sf"/>
</dbReference>
<feature type="active site" description="Nucleophile" evidence="13">
    <location>
        <position position="366"/>
    </location>
</feature>
<dbReference type="PANTHER" id="PTHR22807:SF53">
    <property type="entry name" value="RIBOSOMAL RNA SMALL SUBUNIT METHYLTRANSFERASE B-RELATED"/>
    <property type="match status" value="1"/>
</dbReference>
<dbReference type="CDD" id="cd02440">
    <property type="entry name" value="AdoMet_MTases"/>
    <property type="match status" value="1"/>
</dbReference>
<dbReference type="PRINTS" id="PR02008">
    <property type="entry name" value="RCMTFAMILY"/>
</dbReference>
<dbReference type="InterPro" id="IPR023267">
    <property type="entry name" value="RCMT"/>
</dbReference>
<dbReference type="Gene3D" id="3.40.50.150">
    <property type="entry name" value="Vaccinia Virus protein VP39"/>
    <property type="match status" value="1"/>
</dbReference>
<evidence type="ECO:0000256" key="9">
    <source>
        <dbReference type="ARBA" id="ARBA00022884"/>
    </source>
</evidence>
<keyword evidence="9 13" id="KW-0694">RNA-binding</keyword>
<evidence type="ECO:0000256" key="11">
    <source>
        <dbReference type="ARBA" id="ARBA00031088"/>
    </source>
</evidence>
<dbReference type="Proteomes" id="UP000295210">
    <property type="component" value="Unassembled WGS sequence"/>
</dbReference>
<feature type="binding site" evidence="13">
    <location>
        <position position="297"/>
    </location>
    <ligand>
        <name>S-adenosyl-L-methionine</name>
        <dbReference type="ChEBI" id="CHEBI:59789"/>
    </ligand>
</feature>
<keyword evidence="4" id="KW-0963">Cytoplasm</keyword>
<keyword evidence="7 13" id="KW-0808">Transferase</keyword>
<accession>A0A4R1LCY6</accession>
<feature type="binding site" evidence="13">
    <location>
        <begin position="246"/>
        <end position="252"/>
    </location>
    <ligand>
        <name>S-adenosyl-L-methionine</name>
        <dbReference type="ChEBI" id="CHEBI:59789"/>
    </ligand>
</feature>
<feature type="domain" description="SAM-dependent MTase RsmB/NOP-type" evidence="14">
    <location>
        <begin position="152"/>
        <end position="428"/>
    </location>
</feature>
<evidence type="ECO:0000256" key="7">
    <source>
        <dbReference type="ARBA" id="ARBA00022679"/>
    </source>
</evidence>
<dbReference type="RefSeq" id="WP_131991000.1">
    <property type="nucleotide sequence ID" value="NZ_SMGK01000001.1"/>
</dbReference>
<comment type="similarity">
    <text evidence="13">Belongs to the class I-like SAM-binding methyltransferase superfamily. RsmB/NOP family.</text>
</comment>
<dbReference type="Gene3D" id="1.10.940.10">
    <property type="entry name" value="NusB-like"/>
    <property type="match status" value="1"/>
</dbReference>
<reference evidence="15 16" key="1">
    <citation type="submission" date="2019-03" db="EMBL/GenBank/DDBJ databases">
        <title>Genomic Encyclopedia of Type Strains, Phase IV (KMG-IV): sequencing the most valuable type-strain genomes for metagenomic binning, comparative biology and taxonomic classification.</title>
        <authorList>
            <person name="Goeker M."/>
        </authorList>
    </citation>
    <scope>NUCLEOTIDE SEQUENCE [LARGE SCALE GENOMIC DNA]</scope>
    <source>
        <strain evidence="15 16">DSM 103428</strain>
    </source>
</reference>
<dbReference type="GO" id="GO:0005737">
    <property type="term" value="C:cytoplasm"/>
    <property type="evidence" value="ECO:0007669"/>
    <property type="project" value="UniProtKB-SubCell"/>
</dbReference>
<comment type="caution">
    <text evidence="15">The sequence shown here is derived from an EMBL/GenBank/DDBJ whole genome shotgun (WGS) entry which is preliminary data.</text>
</comment>
<dbReference type="GO" id="GO:0006355">
    <property type="term" value="P:regulation of DNA-templated transcription"/>
    <property type="evidence" value="ECO:0007669"/>
    <property type="project" value="InterPro"/>
</dbReference>
<evidence type="ECO:0000256" key="13">
    <source>
        <dbReference type="PROSITE-ProRule" id="PRU01023"/>
    </source>
</evidence>
<dbReference type="GO" id="GO:0003723">
    <property type="term" value="F:RNA binding"/>
    <property type="evidence" value="ECO:0007669"/>
    <property type="project" value="UniProtKB-UniRule"/>
</dbReference>
<dbReference type="InterPro" id="IPR049560">
    <property type="entry name" value="MeTrfase_RsmB-F_NOP2_cat"/>
</dbReference>
<evidence type="ECO:0000256" key="2">
    <source>
        <dbReference type="ARBA" id="ARBA00004496"/>
    </source>
</evidence>
<dbReference type="Pfam" id="PF01189">
    <property type="entry name" value="Methyltr_RsmB-F"/>
    <property type="match status" value="1"/>
</dbReference>
<evidence type="ECO:0000256" key="8">
    <source>
        <dbReference type="ARBA" id="ARBA00022691"/>
    </source>
</evidence>
<keyword evidence="5" id="KW-0698">rRNA processing</keyword>
<dbReference type="PROSITE" id="PS51686">
    <property type="entry name" value="SAM_MT_RSMB_NOP"/>
    <property type="match status" value="1"/>
</dbReference>
<proteinExistence type="inferred from homology"/>
<dbReference type="GO" id="GO:0008649">
    <property type="term" value="F:rRNA methyltransferase activity"/>
    <property type="evidence" value="ECO:0007669"/>
    <property type="project" value="InterPro"/>
</dbReference>
<evidence type="ECO:0000256" key="3">
    <source>
        <dbReference type="ARBA" id="ARBA00012140"/>
    </source>
</evidence>
<evidence type="ECO:0000256" key="1">
    <source>
        <dbReference type="ARBA" id="ARBA00002724"/>
    </source>
</evidence>
<dbReference type="InterPro" id="IPR004573">
    <property type="entry name" value="rRNA_ssu_MeTfrase_B"/>
</dbReference>
<keyword evidence="16" id="KW-1185">Reference proteome</keyword>
<comment type="function">
    <text evidence="1">Specifically methylates the cytosine at position 967 (m5C967) of 16S rRNA.</text>
</comment>
<organism evidence="15 16">
    <name type="scientific">Acidipila rosea</name>
    <dbReference type="NCBI Taxonomy" id="768535"/>
    <lineage>
        <taxon>Bacteria</taxon>
        <taxon>Pseudomonadati</taxon>
        <taxon>Acidobacteriota</taxon>
        <taxon>Terriglobia</taxon>
        <taxon>Terriglobales</taxon>
        <taxon>Acidobacteriaceae</taxon>
        <taxon>Acidipila</taxon>
    </lineage>
</organism>
<evidence type="ECO:0000313" key="15">
    <source>
        <dbReference type="EMBL" id="TCK75330.1"/>
    </source>
</evidence>
<dbReference type="PANTHER" id="PTHR22807">
    <property type="entry name" value="NOP2 YEAST -RELATED NOL1/NOP2/FMU SUN DOMAIN-CONTAINING"/>
    <property type="match status" value="1"/>
</dbReference>
<protein>
    <recommendedName>
        <fullName evidence="3">16S rRNA (cytosine(967)-C(5))-methyltransferase</fullName>
        <ecNumber evidence="3">2.1.1.176</ecNumber>
    </recommendedName>
    <alternativeName>
        <fullName evidence="10">16S rRNA m5C967 methyltransferase</fullName>
    </alternativeName>
    <alternativeName>
        <fullName evidence="11">rRNA (cytosine-C(5)-)-methyltransferase RsmB</fullName>
    </alternativeName>
</protein>
<dbReference type="SUPFAM" id="SSF48013">
    <property type="entry name" value="NusB-like"/>
    <property type="match status" value="1"/>
</dbReference>
<keyword evidence="6 13" id="KW-0489">Methyltransferase</keyword>
<feature type="binding site" evidence="13">
    <location>
        <position position="269"/>
    </location>
    <ligand>
        <name>S-adenosyl-L-methionine</name>
        <dbReference type="ChEBI" id="CHEBI:59789"/>
    </ligand>
</feature>
<dbReference type="AlphaFoldDB" id="A0A4R1LCY6"/>
<evidence type="ECO:0000313" key="16">
    <source>
        <dbReference type="Proteomes" id="UP000295210"/>
    </source>
</evidence>
<dbReference type="EC" id="2.1.1.176" evidence="3"/>
<evidence type="ECO:0000256" key="6">
    <source>
        <dbReference type="ARBA" id="ARBA00022603"/>
    </source>
</evidence>
<dbReference type="NCBIfam" id="TIGR00563">
    <property type="entry name" value="rsmB"/>
    <property type="match status" value="1"/>
</dbReference>
<dbReference type="OrthoDB" id="9810297at2"/>
<dbReference type="EMBL" id="SMGK01000001">
    <property type="protein sequence ID" value="TCK75330.1"/>
    <property type="molecule type" value="Genomic_DNA"/>
</dbReference>
<comment type="subcellular location">
    <subcellularLocation>
        <location evidence="2">Cytoplasm</location>
    </subcellularLocation>
</comment>
<evidence type="ECO:0000259" key="14">
    <source>
        <dbReference type="PROSITE" id="PS51686"/>
    </source>
</evidence>
<evidence type="ECO:0000256" key="5">
    <source>
        <dbReference type="ARBA" id="ARBA00022552"/>
    </source>
</evidence>